<proteinExistence type="predicted"/>
<dbReference type="PANTHER" id="PTHR39341:SF1">
    <property type="entry name" value="DUF1858 DOMAIN-CONTAINING PROTEIN"/>
    <property type="match status" value="1"/>
</dbReference>
<dbReference type="STRING" id="378794.GCA_001570625_01477"/>
<gene>
    <name evidence="2" type="ORF">DDZ44_03690</name>
</gene>
<evidence type="ECO:0000259" key="1">
    <source>
        <dbReference type="Pfam" id="PF08984"/>
    </source>
</evidence>
<dbReference type="NCBIfam" id="TIGR03980">
    <property type="entry name" value="prismane_assoc"/>
    <property type="match status" value="1"/>
</dbReference>
<dbReference type="PANTHER" id="PTHR39341">
    <property type="entry name" value="BSL7085 PROTEIN"/>
    <property type="match status" value="1"/>
</dbReference>
<sequence>VFGQFNMGCLGCSGALFETLEQGALAHGIDVDAMLKALNDLIKK</sequence>
<evidence type="ECO:0000313" key="2">
    <source>
        <dbReference type="EMBL" id="HBK53025.1"/>
    </source>
</evidence>
<dbReference type="Pfam" id="PF08984">
    <property type="entry name" value="DUF1858"/>
    <property type="match status" value="1"/>
</dbReference>
<dbReference type="EMBL" id="DNZF01000081">
    <property type="protein sequence ID" value="HBK53025.1"/>
    <property type="molecule type" value="Genomic_DNA"/>
</dbReference>
<protein>
    <submittedName>
        <fullName evidence="2">Disulfide oxidoreductase</fullName>
    </submittedName>
</protein>
<dbReference type="SUPFAM" id="SSF140683">
    <property type="entry name" value="SP0561-like"/>
    <property type="match status" value="1"/>
</dbReference>
<reference evidence="2 3" key="1">
    <citation type="journal article" date="2018" name="Nat. Biotechnol.">
        <title>A standardized bacterial taxonomy based on genome phylogeny substantially revises the tree of life.</title>
        <authorList>
            <person name="Parks D.H."/>
            <person name="Chuvochina M."/>
            <person name="Waite D.W."/>
            <person name="Rinke C."/>
            <person name="Skarshewski A."/>
            <person name="Chaumeil P.A."/>
            <person name="Hugenholtz P."/>
        </authorList>
    </citation>
    <scope>NUCLEOTIDE SEQUENCE [LARGE SCALE GENOMIC DNA]</scope>
    <source>
        <strain evidence="2">UBA10948</strain>
    </source>
</reference>
<organism evidence="2 3">
    <name type="scientific">Syntrophomonas wolfei</name>
    <dbReference type="NCBI Taxonomy" id="863"/>
    <lineage>
        <taxon>Bacteria</taxon>
        <taxon>Bacillati</taxon>
        <taxon>Bacillota</taxon>
        <taxon>Clostridia</taxon>
        <taxon>Eubacteriales</taxon>
        <taxon>Syntrophomonadaceae</taxon>
        <taxon>Syntrophomonas</taxon>
    </lineage>
</organism>
<dbReference type="AlphaFoldDB" id="A0A354YUL0"/>
<feature type="non-terminal residue" evidence="2">
    <location>
        <position position="1"/>
    </location>
</feature>
<dbReference type="Proteomes" id="UP000263273">
    <property type="component" value="Unassembled WGS sequence"/>
</dbReference>
<feature type="domain" description="DUF1858" evidence="1">
    <location>
        <begin position="1"/>
        <end position="34"/>
    </location>
</feature>
<dbReference type="Gene3D" id="1.10.3910.10">
    <property type="entry name" value="SP0561-like"/>
    <property type="match status" value="1"/>
</dbReference>
<dbReference type="InterPro" id="IPR023883">
    <property type="entry name" value="CHP03980_redox-disulphide"/>
</dbReference>
<accession>A0A354YUL0</accession>
<dbReference type="InterPro" id="IPR038062">
    <property type="entry name" value="ScdA-like_N_sf"/>
</dbReference>
<evidence type="ECO:0000313" key="3">
    <source>
        <dbReference type="Proteomes" id="UP000263273"/>
    </source>
</evidence>
<dbReference type="InterPro" id="IPR015077">
    <property type="entry name" value="DUF1858"/>
</dbReference>
<comment type="caution">
    <text evidence="2">The sequence shown here is derived from an EMBL/GenBank/DDBJ whole genome shotgun (WGS) entry which is preliminary data.</text>
</comment>
<name>A0A354YUL0_9FIRM</name>